<feature type="transmembrane region" description="Helical" evidence="1">
    <location>
        <begin position="22"/>
        <end position="42"/>
    </location>
</feature>
<dbReference type="EMBL" id="NIRT01000013">
    <property type="protein sequence ID" value="PYD66260.1"/>
    <property type="molecule type" value="Genomic_DNA"/>
</dbReference>
<evidence type="ECO:0000313" key="3">
    <source>
        <dbReference type="EMBL" id="PYD66260.1"/>
    </source>
</evidence>
<feature type="transmembrane region" description="Helical" evidence="1">
    <location>
        <begin position="48"/>
        <end position="69"/>
    </location>
</feature>
<protein>
    <submittedName>
        <fullName evidence="2">Uncharacterized protein</fullName>
    </submittedName>
</protein>
<dbReference type="Proteomes" id="UP000189683">
    <property type="component" value="Plasmid pKNA01"/>
</dbReference>
<dbReference type="EMBL" id="CP019876">
    <property type="protein sequence ID" value="AQU89225.1"/>
    <property type="molecule type" value="Genomic_DNA"/>
</dbReference>
<keyword evidence="1" id="KW-0472">Membrane</keyword>
<evidence type="ECO:0000313" key="4">
    <source>
        <dbReference type="Proteomes" id="UP000189683"/>
    </source>
</evidence>
<organism evidence="2 4">
    <name type="scientific">Komagataeibacter nataicola</name>
    <dbReference type="NCBI Taxonomy" id="265960"/>
    <lineage>
        <taxon>Bacteria</taxon>
        <taxon>Pseudomonadati</taxon>
        <taxon>Pseudomonadota</taxon>
        <taxon>Alphaproteobacteria</taxon>
        <taxon>Acetobacterales</taxon>
        <taxon>Acetobacteraceae</taxon>
        <taxon>Komagataeibacter</taxon>
    </lineage>
</organism>
<geneLocation type="plasmid" evidence="2">
    <name>pKNA01</name>
</geneLocation>
<gene>
    <name evidence="2" type="ORF">B0W47_16725</name>
    <name evidence="3" type="ORF">CDI09_08925</name>
</gene>
<keyword evidence="1" id="KW-0812">Transmembrane</keyword>
<evidence type="ECO:0000313" key="2">
    <source>
        <dbReference type="EMBL" id="AQU89225.1"/>
    </source>
</evidence>
<dbReference type="AlphaFoldDB" id="A0A9N7CK26"/>
<reference evidence="3 5" key="2">
    <citation type="submission" date="2017-06" db="EMBL/GenBank/DDBJ databases">
        <title>A draft genome sequence of Komagataeibacter nataicola LMG 1536.</title>
        <authorList>
            <person name="Skraban J."/>
            <person name="Cleenwerck I."/>
            <person name="Vandamme P."/>
            <person name="Trcek J."/>
        </authorList>
    </citation>
    <scope>NUCLEOTIDE SEQUENCE [LARGE SCALE GENOMIC DNA]</scope>
    <source>
        <strain evidence="3 5">LMG 1536</strain>
    </source>
</reference>
<keyword evidence="2" id="KW-0614">Plasmid</keyword>
<evidence type="ECO:0000313" key="5">
    <source>
        <dbReference type="Proteomes" id="UP000247512"/>
    </source>
</evidence>
<name>A0A9N7CK26_9PROT</name>
<evidence type="ECO:0000256" key="1">
    <source>
        <dbReference type="SAM" id="Phobius"/>
    </source>
</evidence>
<reference evidence="2 4" key="1">
    <citation type="submission" date="2017-02" db="EMBL/GenBank/DDBJ databases">
        <title>zhang.</title>
        <authorList>
            <person name="Zhang H."/>
        </authorList>
    </citation>
    <scope>NUCLEOTIDE SEQUENCE [LARGE SCALE GENOMIC DNA]</scope>
    <source>
        <strain evidence="2 4">RZS01</strain>
        <plasmid evidence="4">pkna01</plasmid>
        <plasmid evidence="2">pKNA01</plasmid>
    </source>
</reference>
<sequence length="71" mass="8410">MMFTCYIIFDCHCLRFEPVCDFFKPFGFGIFNSLVSFFPIFFNESLSLSLKGCVIHGIKFGIFYVLWMYSF</sequence>
<keyword evidence="1" id="KW-1133">Transmembrane helix</keyword>
<proteinExistence type="predicted"/>
<accession>A0A9N7CK26</accession>
<geneLocation type="plasmid" evidence="4">
    <name>pkna01</name>
</geneLocation>
<keyword evidence="5" id="KW-1185">Reference proteome</keyword>
<dbReference type="Proteomes" id="UP000247512">
    <property type="component" value="Unassembled WGS sequence"/>
</dbReference>
<dbReference type="KEGG" id="kna:B0W47_16725"/>